<dbReference type="Proteomes" id="UP000182124">
    <property type="component" value="Unassembled WGS sequence"/>
</dbReference>
<dbReference type="STRING" id="329186.SAMN02927925_00987"/>
<protein>
    <recommendedName>
        <fullName evidence="4">Aminopeptidase</fullName>
    </recommendedName>
</protein>
<gene>
    <name evidence="2" type="ORF">SAMN02927925_00987</name>
</gene>
<organism evidence="2 3">
    <name type="scientific">Flavobacterium saliperosum</name>
    <dbReference type="NCBI Taxonomy" id="329186"/>
    <lineage>
        <taxon>Bacteria</taxon>
        <taxon>Pseudomonadati</taxon>
        <taxon>Bacteroidota</taxon>
        <taxon>Flavobacteriia</taxon>
        <taxon>Flavobacteriales</taxon>
        <taxon>Flavobacteriaceae</taxon>
        <taxon>Flavobacterium</taxon>
    </lineage>
</organism>
<sequence>MRLPFRFFLFSFFLLGIHLVSGQHTNTLLVFAEPENKTLTVEQEITYFNTTKDTLKDYILNDWNNAYSDKNSKLAKRFSDEFYRGFHLAKDSDRGLTTITSIIDQNNRVLEFSRVNNQVDLIDVHLVNPIYPNHKFKIKIKYTVTIPNHRFTRFGADENSGSLHLKNWFLTPARIENNSFIKNSNENLDDIANGLANYDITMTIPSRFHVFTDLKSTKISEKKEQTVYHLKGENIQDFNLILESNPTFSNYKNTQMEVVTNLKDKRLNDFQKAIVIDRVVNYVTENLGKLPQEKLIVSQVDYDRNPFYGLNQLPSFISPFPDEFLYELKFLKTFTNNYLKTALHLNPRKGTWIADGIQTYVMMKYIDEHYPNMKMMGSLSDYRLLKGFNLFKSNFNDQYYYLYLLMARKNLDQPIGDSKSSFIKFNEQISGKYRAGMSLNYLDDFLGNDIVASSITDFVKLNASQETDESDFRNILNQKTDKNIDWFFTTVVHSRELIDYKFGKVKKNNETIEVVIKNRTKTNVPISVYGIKNDSIVFKQWVENVTKDTVITFPRANADKVVLNYNNEIPEYNSRNNWKSLKSFFGNNRPIKFTFVKDLEDSNVNQIFYVPEFSYNLYDGISPGLSFHNKSLLDKPFIFDVTPVYSSNTNSLIGGAFFTINQNIREDRLYNIRYSLGGSTYHYAPNAAYTKVTPSISFRFRDLDYRANKKENVTLRHVFVNREQSVFVTSKDENYSVFNLRYSKGESEITRVYNLMTDVQIANNFGKLSGEIQYRKLFENNRQVNLRFFAGTFMYRDTKSEFFSFGLDRPTDYLYDYGLLGRSESTGLFSQQYIMAEGGFKSKFDARFANQWMTTVNGSFNIWNWVEVYGDLGMMKNQFYSTKFLYDSGIRLNLVPDYFELYFPVYSNNGWEIAQDNYDEKVRFVITLSPKTLISLFTRKWL</sequence>
<reference evidence="2 3" key="1">
    <citation type="submission" date="2016-10" db="EMBL/GenBank/DDBJ databases">
        <authorList>
            <person name="de Groot N.N."/>
        </authorList>
    </citation>
    <scope>NUCLEOTIDE SEQUENCE [LARGE SCALE GENOMIC DNA]</scope>
    <source>
        <strain evidence="2 3">CGMCC 1.3801</strain>
    </source>
</reference>
<evidence type="ECO:0000313" key="3">
    <source>
        <dbReference type="Proteomes" id="UP000182124"/>
    </source>
</evidence>
<dbReference type="eggNOG" id="COG0308">
    <property type="taxonomic scope" value="Bacteria"/>
</dbReference>
<feature type="signal peptide" evidence="1">
    <location>
        <begin position="1"/>
        <end position="22"/>
    </location>
</feature>
<dbReference type="EMBL" id="FMTY01000002">
    <property type="protein sequence ID" value="SCX06343.1"/>
    <property type="molecule type" value="Genomic_DNA"/>
</dbReference>
<dbReference type="InterPro" id="IPR027268">
    <property type="entry name" value="Peptidase_M4/M1_CTD_sf"/>
</dbReference>
<name>A0A1G4VG79_9FLAO</name>
<dbReference type="AlphaFoldDB" id="A0A1G4VG79"/>
<evidence type="ECO:0008006" key="4">
    <source>
        <dbReference type="Google" id="ProtNLM"/>
    </source>
</evidence>
<dbReference type="RefSeq" id="WP_238321143.1">
    <property type="nucleotide sequence ID" value="NZ_CBCSBQ010000017.1"/>
</dbReference>
<feature type="chain" id="PRO_5010328578" description="Aminopeptidase" evidence="1">
    <location>
        <begin position="23"/>
        <end position="942"/>
    </location>
</feature>
<evidence type="ECO:0000313" key="2">
    <source>
        <dbReference type="EMBL" id="SCX06343.1"/>
    </source>
</evidence>
<keyword evidence="1" id="KW-0732">Signal</keyword>
<dbReference type="Gene3D" id="1.10.390.10">
    <property type="entry name" value="Neutral Protease Domain 2"/>
    <property type="match status" value="1"/>
</dbReference>
<accession>A0A1G4VG79</accession>
<proteinExistence type="predicted"/>
<evidence type="ECO:0000256" key="1">
    <source>
        <dbReference type="SAM" id="SignalP"/>
    </source>
</evidence>